<name>A0ABT2ZFH8_9RHOB</name>
<reference evidence="1 2" key="1">
    <citation type="submission" date="2022-10" db="EMBL/GenBank/DDBJ databases">
        <title>Defluviimonas sp. nov., isolated from ocean surface water.</title>
        <authorList>
            <person name="He W."/>
            <person name="Wang L."/>
            <person name="Zhang D.-F."/>
        </authorList>
    </citation>
    <scope>NUCLEOTIDE SEQUENCE [LARGE SCALE GENOMIC DNA]</scope>
    <source>
        <strain evidence="1 2">WL0002</strain>
    </source>
</reference>
<gene>
    <name evidence="1" type="ORF">OEW28_14250</name>
</gene>
<dbReference type="RefSeq" id="WP_263735470.1">
    <property type="nucleotide sequence ID" value="NZ_JAOWKY010000004.1"/>
</dbReference>
<evidence type="ECO:0000313" key="2">
    <source>
        <dbReference type="Proteomes" id="UP001652542"/>
    </source>
</evidence>
<protein>
    <submittedName>
        <fullName evidence="1">Uncharacterized protein</fullName>
    </submittedName>
</protein>
<comment type="caution">
    <text evidence="1">The sequence shown here is derived from an EMBL/GenBank/DDBJ whole genome shotgun (WGS) entry which is preliminary data.</text>
</comment>
<proteinExistence type="predicted"/>
<keyword evidence="2" id="KW-1185">Reference proteome</keyword>
<evidence type="ECO:0000313" key="1">
    <source>
        <dbReference type="EMBL" id="MCV2869793.1"/>
    </source>
</evidence>
<sequence length="153" mass="17073">MSLPQSLDKRSPLDTIPESVQERLGPLRNETELSIVGFQFGGPVSMIIAQDESYYVTSELSQPKDYKSSKEGLRYELVLNCASGKAYAQEALTFLAQYFVQNPIGDGERVVLGPIAEKPALEGRARMLRSTNEKLGAYMIVPDNPREFVERQT</sequence>
<accession>A0ABT2ZFH8</accession>
<dbReference type="EMBL" id="JAOWKY010000004">
    <property type="protein sequence ID" value="MCV2869793.1"/>
    <property type="molecule type" value="Genomic_DNA"/>
</dbReference>
<dbReference type="Proteomes" id="UP001652542">
    <property type="component" value="Unassembled WGS sequence"/>
</dbReference>
<organism evidence="1 2">
    <name type="scientific">Albidovulum marisflavi</name>
    <dbReference type="NCBI Taxonomy" id="2984159"/>
    <lineage>
        <taxon>Bacteria</taxon>
        <taxon>Pseudomonadati</taxon>
        <taxon>Pseudomonadota</taxon>
        <taxon>Alphaproteobacteria</taxon>
        <taxon>Rhodobacterales</taxon>
        <taxon>Paracoccaceae</taxon>
        <taxon>Albidovulum</taxon>
    </lineage>
</organism>